<dbReference type="SUPFAM" id="SSF46955">
    <property type="entry name" value="Putative DNA-binding domain"/>
    <property type="match status" value="1"/>
</dbReference>
<keyword evidence="3" id="KW-1185">Reference proteome</keyword>
<dbReference type="Gene3D" id="1.10.1660.10">
    <property type="match status" value="1"/>
</dbReference>
<organism evidence="2 3">
    <name type="scientific">Cyanobacterium stanieri LEGE 03274</name>
    <dbReference type="NCBI Taxonomy" id="1828756"/>
    <lineage>
        <taxon>Bacteria</taxon>
        <taxon>Bacillati</taxon>
        <taxon>Cyanobacteriota</taxon>
        <taxon>Cyanophyceae</taxon>
        <taxon>Oscillatoriophycideae</taxon>
        <taxon>Chroococcales</taxon>
        <taxon>Geminocystaceae</taxon>
        <taxon>Cyanobacterium</taxon>
    </lineage>
</organism>
<dbReference type="EMBL" id="JADEWC010000011">
    <property type="protein sequence ID" value="MBE9222390.1"/>
    <property type="molecule type" value="Genomic_DNA"/>
</dbReference>
<evidence type="ECO:0000259" key="1">
    <source>
        <dbReference type="SMART" id="SM00422"/>
    </source>
</evidence>
<name>A0ABR9V3B8_9CHRO</name>
<dbReference type="Pfam" id="PF13411">
    <property type="entry name" value="MerR_1"/>
    <property type="match status" value="1"/>
</dbReference>
<dbReference type="RefSeq" id="WP_193800550.1">
    <property type="nucleotide sequence ID" value="NZ_JADEWC010000011.1"/>
</dbReference>
<evidence type="ECO:0000313" key="2">
    <source>
        <dbReference type="EMBL" id="MBE9222390.1"/>
    </source>
</evidence>
<gene>
    <name evidence="2" type="ORF">IQ215_06740</name>
</gene>
<dbReference type="SMART" id="SM00422">
    <property type="entry name" value="HTH_MERR"/>
    <property type="match status" value="1"/>
</dbReference>
<accession>A0ABR9V3B8</accession>
<proteinExistence type="predicted"/>
<evidence type="ECO:0000313" key="3">
    <source>
        <dbReference type="Proteomes" id="UP000654604"/>
    </source>
</evidence>
<feature type="domain" description="HTH merR-type" evidence="1">
    <location>
        <begin position="13"/>
        <end position="100"/>
    </location>
</feature>
<protein>
    <submittedName>
        <fullName evidence="2">MerR family transcriptional regulator</fullName>
    </submittedName>
</protein>
<comment type="caution">
    <text evidence="2">The sequence shown here is derived from an EMBL/GenBank/DDBJ whole genome shotgun (WGS) entry which is preliminary data.</text>
</comment>
<dbReference type="Proteomes" id="UP000654604">
    <property type="component" value="Unassembled WGS sequence"/>
</dbReference>
<dbReference type="InterPro" id="IPR000551">
    <property type="entry name" value="MerR-type_HTH_dom"/>
</dbReference>
<dbReference type="InterPro" id="IPR009061">
    <property type="entry name" value="DNA-bd_dom_put_sf"/>
</dbReference>
<sequence length="230" mass="26468">MDLKSLENSHQEWLIDQFVEVANQLLPDYFPEIKGNTKVKEEINTRLVRSYTSQKLMDEPIRQSRYAFYNYRHLLQLLLIKRLLSDGIGTSAINDLLTSKTNQELKSLLVGGVQIHITTAHPTVSDNAGSSNSALDFLADLKKNKPSTPLQFRPSHQNERTMSALDNSLADNLGKDELDMSEGERWTRLRVVDGLELHIRDDFLYPNSIKEKESLMEHLSNILSKWFKKR</sequence>
<reference evidence="2 3" key="1">
    <citation type="submission" date="2020-10" db="EMBL/GenBank/DDBJ databases">
        <authorList>
            <person name="Castelo-Branco R."/>
            <person name="Eusebio N."/>
            <person name="Adriana R."/>
            <person name="Vieira A."/>
            <person name="Brugerolle De Fraissinette N."/>
            <person name="Rezende De Castro R."/>
            <person name="Schneider M.P."/>
            <person name="Vasconcelos V."/>
            <person name="Leao P.N."/>
        </authorList>
    </citation>
    <scope>NUCLEOTIDE SEQUENCE [LARGE SCALE GENOMIC DNA]</scope>
    <source>
        <strain evidence="2 3">LEGE 03274</strain>
    </source>
</reference>